<gene>
    <name evidence="1" type="ORF">QTH91_13785</name>
</gene>
<proteinExistence type="predicted"/>
<dbReference type="EC" id="2.7.7.7" evidence="1"/>
<accession>A0ABT7NC92</accession>
<keyword evidence="2" id="KW-1185">Reference proteome</keyword>
<protein>
    <submittedName>
        <fullName evidence="1">DNA polymerase III subunit chi</fullName>
        <ecNumber evidence="1">2.7.7.7</ecNumber>
    </submittedName>
</protein>
<keyword evidence="1" id="KW-0548">Nucleotidyltransferase</keyword>
<dbReference type="SUPFAM" id="SSF102400">
    <property type="entry name" value="DNA polymerase III chi subunit"/>
    <property type="match status" value="1"/>
</dbReference>
<dbReference type="InterPro" id="IPR007459">
    <property type="entry name" value="DNA_pol3_chi"/>
</dbReference>
<dbReference type="InterPro" id="IPR036768">
    <property type="entry name" value="PolIII_chi_sf"/>
</dbReference>
<dbReference type="Gene3D" id="3.40.50.10110">
    <property type="entry name" value="DNA polymerase III subunit chi"/>
    <property type="match status" value="1"/>
</dbReference>
<comment type="caution">
    <text evidence="1">The sequence shown here is derived from an EMBL/GenBank/DDBJ whole genome shotgun (WGS) entry which is preliminary data.</text>
</comment>
<dbReference type="Pfam" id="PF04364">
    <property type="entry name" value="DNA_pol3_chi"/>
    <property type="match status" value="1"/>
</dbReference>
<dbReference type="PANTHER" id="PTHR38767:SF1">
    <property type="entry name" value="DNA POLYMERASE III SUBUNIT CHI"/>
    <property type="match status" value="1"/>
</dbReference>
<evidence type="ECO:0000313" key="2">
    <source>
        <dbReference type="Proteomes" id="UP001174908"/>
    </source>
</evidence>
<dbReference type="RefSeq" id="WP_286660687.1">
    <property type="nucleotide sequence ID" value="NZ_JASZYV010000003.1"/>
</dbReference>
<dbReference type="Proteomes" id="UP001174908">
    <property type="component" value="Unassembled WGS sequence"/>
</dbReference>
<keyword evidence="1" id="KW-0808">Transferase</keyword>
<evidence type="ECO:0000313" key="1">
    <source>
        <dbReference type="EMBL" id="MDM0045559.1"/>
    </source>
</evidence>
<sequence length="147" mass="16422">MTDIEFRVDLPDKFDYALRLARKYALQGQAQLVVAADADTIDAIDTALWDRSAAEFLPHCKADAPEEVLRRSPVVLAQSSQGADDALPHGVLLNLGAAVPKGFERFERLIELVGTADGDREDGRERWRHYKSRGYALRHQSAFGERT</sequence>
<dbReference type="PANTHER" id="PTHR38767">
    <property type="entry name" value="DNA POLYMERASE III SUBUNIT CHI"/>
    <property type="match status" value="1"/>
</dbReference>
<dbReference type="GO" id="GO:0003887">
    <property type="term" value="F:DNA-directed DNA polymerase activity"/>
    <property type="evidence" value="ECO:0007669"/>
    <property type="project" value="UniProtKB-EC"/>
</dbReference>
<name>A0ABT7NC92_9BURK</name>
<organism evidence="1 2">
    <name type="scientific">Variovorax dokdonensis</name>
    <dbReference type="NCBI Taxonomy" id="344883"/>
    <lineage>
        <taxon>Bacteria</taxon>
        <taxon>Pseudomonadati</taxon>
        <taxon>Pseudomonadota</taxon>
        <taxon>Betaproteobacteria</taxon>
        <taxon>Burkholderiales</taxon>
        <taxon>Comamonadaceae</taxon>
        <taxon>Variovorax</taxon>
    </lineage>
</organism>
<dbReference type="EMBL" id="JASZYV010000003">
    <property type="protein sequence ID" value="MDM0045559.1"/>
    <property type="molecule type" value="Genomic_DNA"/>
</dbReference>
<reference evidence="1" key="1">
    <citation type="submission" date="2023-06" db="EMBL/GenBank/DDBJ databases">
        <authorList>
            <person name="Jiang Y."/>
            <person name="Liu Q."/>
        </authorList>
    </citation>
    <scope>NUCLEOTIDE SEQUENCE</scope>
    <source>
        <strain evidence="1">CGMCC 1.12089</strain>
    </source>
</reference>